<proteinExistence type="predicted"/>
<reference evidence="1" key="1">
    <citation type="submission" date="2022-01" db="EMBL/GenBank/DDBJ databases">
        <authorList>
            <person name="Karlyshev A.V."/>
            <person name="Jaspars M."/>
        </authorList>
    </citation>
    <scope>NUCLEOTIDE SEQUENCE</scope>
    <source>
        <strain evidence="1">AGSA3-2</strain>
    </source>
</reference>
<dbReference type="Proteomes" id="UP001107961">
    <property type="component" value="Unassembled WGS sequence"/>
</dbReference>
<comment type="caution">
    <text evidence="1">The sequence shown here is derived from an EMBL/GenBank/DDBJ whole genome shotgun (WGS) entry which is preliminary data.</text>
</comment>
<dbReference type="EMBL" id="JAJVKT010000009">
    <property type="protein sequence ID" value="MCE7508867.1"/>
    <property type="molecule type" value="Genomic_DNA"/>
</dbReference>
<evidence type="ECO:0000313" key="1">
    <source>
        <dbReference type="EMBL" id="MCE7508867.1"/>
    </source>
</evidence>
<keyword evidence="2" id="KW-1185">Reference proteome</keyword>
<accession>A0A9Q3W5U4</accession>
<gene>
    <name evidence="1" type="ORF">LZG35_09485</name>
</gene>
<dbReference type="RefSeq" id="WP_233925783.1">
    <property type="nucleotide sequence ID" value="NZ_JAJVKT010000009.1"/>
</dbReference>
<evidence type="ECO:0000313" key="2">
    <source>
        <dbReference type="Proteomes" id="UP001107961"/>
    </source>
</evidence>
<dbReference type="AlphaFoldDB" id="A0A9Q3W5U4"/>
<organism evidence="1 2">
    <name type="scientific">Alloalcanivorax xenomutans</name>
    <dbReference type="NCBI Taxonomy" id="1094342"/>
    <lineage>
        <taxon>Bacteria</taxon>
        <taxon>Pseudomonadati</taxon>
        <taxon>Pseudomonadota</taxon>
        <taxon>Gammaproteobacteria</taxon>
        <taxon>Oceanospirillales</taxon>
        <taxon>Alcanivoracaceae</taxon>
        <taxon>Alloalcanivorax</taxon>
    </lineage>
</organism>
<sequence>MDMKRYSISGKGKVTTYNWMIKSAGFALESARASSEGQFFNSMSVLIYSAFAMEAFFNHLGSHLSENWESEERKISKWQKFRDFNCQLNLSRDLDSRPYLSVFEAFNFRDYLAHGRTEEIKKEEVVEISEDEVQFYMIGSKWMETCTLEKAEEIFADIKSVITEMYKASGLGELPFSQYHSSAYGAT</sequence>
<protein>
    <submittedName>
        <fullName evidence="1">Uncharacterized protein</fullName>
    </submittedName>
</protein>
<name>A0A9Q3W5U4_9GAMM</name>